<evidence type="ECO:0000313" key="1">
    <source>
        <dbReference type="EMBL" id="KAK5973561.1"/>
    </source>
</evidence>
<accession>A0AAN8IH96</accession>
<reference evidence="1 2" key="1">
    <citation type="submission" date="2019-10" db="EMBL/GenBank/DDBJ databases">
        <title>Assembly and Annotation for the nematode Trichostrongylus colubriformis.</title>
        <authorList>
            <person name="Martin J."/>
        </authorList>
    </citation>
    <scope>NUCLEOTIDE SEQUENCE [LARGE SCALE GENOMIC DNA]</scope>
    <source>
        <strain evidence="1">G859</strain>
        <tissue evidence="1">Whole worm</tissue>
    </source>
</reference>
<comment type="caution">
    <text evidence="1">The sequence shown here is derived from an EMBL/GenBank/DDBJ whole genome shotgun (WGS) entry which is preliminary data.</text>
</comment>
<dbReference type="EMBL" id="WIXE01015347">
    <property type="protein sequence ID" value="KAK5973561.1"/>
    <property type="molecule type" value="Genomic_DNA"/>
</dbReference>
<dbReference type="AlphaFoldDB" id="A0AAN8IH96"/>
<gene>
    <name evidence="1" type="ORF">GCK32_020581</name>
</gene>
<proteinExistence type="predicted"/>
<keyword evidence="2" id="KW-1185">Reference proteome</keyword>
<feature type="non-terminal residue" evidence="1">
    <location>
        <position position="72"/>
    </location>
</feature>
<evidence type="ECO:0000313" key="2">
    <source>
        <dbReference type="Proteomes" id="UP001331761"/>
    </source>
</evidence>
<organism evidence="1 2">
    <name type="scientific">Trichostrongylus colubriformis</name>
    <name type="common">Black scour worm</name>
    <dbReference type="NCBI Taxonomy" id="6319"/>
    <lineage>
        <taxon>Eukaryota</taxon>
        <taxon>Metazoa</taxon>
        <taxon>Ecdysozoa</taxon>
        <taxon>Nematoda</taxon>
        <taxon>Chromadorea</taxon>
        <taxon>Rhabditida</taxon>
        <taxon>Rhabditina</taxon>
        <taxon>Rhabditomorpha</taxon>
        <taxon>Strongyloidea</taxon>
        <taxon>Trichostrongylidae</taxon>
        <taxon>Trichostrongylus</taxon>
    </lineage>
</organism>
<name>A0AAN8IH96_TRICO</name>
<sequence length="72" mass="8322">MPKPLLLQTVRPLQRAIISCLNCGHSTLVRLVNILVSKLFEKSNCSMTGMYEFEILNQFISKYLNDHFNSYV</sequence>
<protein>
    <submittedName>
        <fullName evidence="1">Uncharacterized protein</fullName>
    </submittedName>
</protein>
<dbReference type="Proteomes" id="UP001331761">
    <property type="component" value="Unassembled WGS sequence"/>
</dbReference>